<evidence type="ECO:0000313" key="2">
    <source>
        <dbReference type="EMBL" id="SMP12384.1"/>
    </source>
</evidence>
<feature type="transmembrane region" description="Helical" evidence="1">
    <location>
        <begin position="12"/>
        <end position="34"/>
    </location>
</feature>
<dbReference type="PANTHER" id="PTHR30164">
    <property type="entry name" value="MTFA PEPTIDASE"/>
    <property type="match status" value="1"/>
</dbReference>
<reference evidence="2 3" key="1">
    <citation type="submission" date="2017-05" db="EMBL/GenBank/DDBJ databases">
        <authorList>
            <person name="Varghese N."/>
            <person name="Submissions S."/>
        </authorList>
    </citation>
    <scope>NUCLEOTIDE SEQUENCE [LARGE SCALE GENOMIC DNA]</scope>
    <source>
        <strain evidence="2 3">DSM 29734</strain>
    </source>
</reference>
<organism evidence="2 3">
    <name type="scientific">Shimia sagamensis</name>
    <dbReference type="NCBI Taxonomy" id="1566352"/>
    <lineage>
        <taxon>Bacteria</taxon>
        <taxon>Pseudomonadati</taxon>
        <taxon>Pseudomonadota</taxon>
        <taxon>Alphaproteobacteria</taxon>
        <taxon>Rhodobacterales</taxon>
        <taxon>Roseobacteraceae</taxon>
    </lineage>
</organism>
<sequence length="281" mass="32091">MSGAVLCRLGFTQMIVFFFVLALGAIALMVRYWASRQRLHRLLSQPMSADHRAIVEEQVPITAKLPMDLRTKLEGKINRFLDQVEFDGCNRLEITEEMKVSIAAQACLLVVNTEIWYDHLTTILVYPGAFKSRQTQHNGYVVIEREIVRTGESWSRGPVILSWSHSQQGAANDTDGHNVVFHEFAHQIDDLSGRTDGVPNLGPNQKYSDWVQVFETAFKKHVQLVQKGRKTVIDHYGAEGYEEFFAVSVEVFFERPASLKREEPSVYEQLSLLFQLDPSSW</sequence>
<dbReference type="InterPro" id="IPR024079">
    <property type="entry name" value="MetalloPept_cat_dom_sf"/>
</dbReference>
<keyword evidence="3" id="KW-1185">Reference proteome</keyword>
<dbReference type="Gene3D" id="1.10.472.150">
    <property type="entry name" value="Glucose-regulated metallo-peptidase M90, N-terminal domain"/>
    <property type="match status" value="1"/>
</dbReference>
<evidence type="ECO:0008006" key="4">
    <source>
        <dbReference type="Google" id="ProtNLM"/>
    </source>
</evidence>
<dbReference type="EMBL" id="FXTY01000002">
    <property type="protein sequence ID" value="SMP12384.1"/>
    <property type="molecule type" value="Genomic_DNA"/>
</dbReference>
<protein>
    <recommendedName>
        <fullName evidence="4">Protein MtfA</fullName>
    </recommendedName>
</protein>
<comment type="caution">
    <text evidence="2">The sequence shown here is derived from an EMBL/GenBank/DDBJ whole genome shotgun (WGS) entry which is preliminary data.</text>
</comment>
<evidence type="ECO:0000313" key="3">
    <source>
        <dbReference type="Proteomes" id="UP001157961"/>
    </source>
</evidence>
<proteinExistence type="predicted"/>
<dbReference type="InterPro" id="IPR010384">
    <property type="entry name" value="MtfA_fam"/>
</dbReference>
<dbReference type="PANTHER" id="PTHR30164:SF2">
    <property type="entry name" value="PROTEIN MTFA"/>
    <property type="match status" value="1"/>
</dbReference>
<keyword evidence="1" id="KW-0472">Membrane</keyword>
<name>A0ABY1NLX7_9RHOB</name>
<accession>A0ABY1NLX7</accession>
<keyword evidence="1" id="KW-1133">Transmembrane helix</keyword>
<dbReference type="CDD" id="cd20169">
    <property type="entry name" value="Peptidase_M90_mtfA"/>
    <property type="match status" value="1"/>
</dbReference>
<dbReference type="InterPro" id="IPR042252">
    <property type="entry name" value="MtfA_N"/>
</dbReference>
<dbReference type="Gene3D" id="3.40.390.10">
    <property type="entry name" value="Collagenase (Catalytic Domain)"/>
    <property type="match status" value="1"/>
</dbReference>
<dbReference type="Proteomes" id="UP001157961">
    <property type="component" value="Unassembled WGS sequence"/>
</dbReference>
<dbReference type="SUPFAM" id="SSF55486">
    <property type="entry name" value="Metalloproteases ('zincins'), catalytic domain"/>
    <property type="match status" value="1"/>
</dbReference>
<dbReference type="Pfam" id="PF06167">
    <property type="entry name" value="Peptidase_M90"/>
    <property type="match status" value="1"/>
</dbReference>
<gene>
    <name evidence="2" type="ORF">SAMN06265373_102335</name>
</gene>
<evidence type="ECO:0000256" key="1">
    <source>
        <dbReference type="SAM" id="Phobius"/>
    </source>
</evidence>
<keyword evidence="1" id="KW-0812">Transmembrane</keyword>